<evidence type="ECO:0000313" key="3">
    <source>
        <dbReference type="EMBL" id="CAH0370083.1"/>
    </source>
</evidence>
<organism evidence="3 4">
    <name type="scientific">Pelagomonas calceolata</name>
    <dbReference type="NCBI Taxonomy" id="35677"/>
    <lineage>
        <taxon>Eukaryota</taxon>
        <taxon>Sar</taxon>
        <taxon>Stramenopiles</taxon>
        <taxon>Ochrophyta</taxon>
        <taxon>Pelagophyceae</taxon>
        <taxon>Pelagomonadales</taxon>
        <taxon>Pelagomonadaceae</taxon>
        <taxon>Pelagomonas</taxon>
    </lineage>
</organism>
<keyword evidence="1" id="KW-0175">Coiled coil</keyword>
<evidence type="ECO:0000256" key="2">
    <source>
        <dbReference type="SAM" id="MobiDB-lite"/>
    </source>
</evidence>
<feature type="region of interest" description="Disordered" evidence="2">
    <location>
        <begin position="1"/>
        <end position="21"/>
    </location>
</feature>
<name>A0A8J2SH20_9STRA</name>
<keyword evidence="4" id="KW-1185">Reference proteome</keyword>
<feature type="coiled-coil region" evidence="1">
    <location>
        <begin position="202"/>
        <end position="271"/>
    </location>
</feature>
<evidence type="ECO:0000256" key="1">
    <source>
        <dbReference type="SAM" id="Coils"/>
    </source>
</evidence>
<dbReference type="AlphaFoldDB" id="A0A8J2SH20"/>
<gene>
    <name evidence="3" type="ORF">PECAL_2P32330</name>
</gene>
<reference evidence="3" key="1">
    <citation type="submission" date="2021-11" db="EMBL/GenBank/DDBJ databases">
        <authorList>
            <consortium name="Genoscope - CEA"/>
            <person name="William W."/>
        </authorList>
    </citation>
    <scope>NUCLEOTIDE SEQUENCE</scope>
</reference>
<dbReference type="EMBL" id="CAKKNE010000002">
    <property type="protein sequence ID" value="CAH0370083.1"/>
    <property type="molecule type" value="Genomic_DNA"/>
</dbReference>
<accession>A0A8J2SH20</accession>
<evidence type="ECO:0000313" key="4">
    <source>
        <dbReference type="Proteomes" id="UP000789595"/>
    </source>
</evidence>
<feature type="region of interest" description="Disordered" evidence="2">
    <location>
        <begin position="356"/>
        <end position="415"/>
    </location>
</feature>
<sequence length="430" mass="48176">MSRISRASRGSSDSLLASQRPPVDRVKLRGLKRRALTYDARLEALAREVKETETLLRIEQNKRDARLSAAERARKGEHDSAAIVRESSEKVPRWLATLGELHGEVQESVVESKARCDELCEGQEESLQRSFATRIKHAYKEVEAMRKARNERCLGWIDRSEEGERDLAWSRDTLDLYKKQAEKLASINKVARERAAKACRARKELIAELVAEKQKRDQLQQRLRELNADTFEAAEAPAPAAEEEAVPSPEVLTLQAEIRGAKRKLVKARSDYNQDFQEQAELRSLLDAFDRGLRARLDDALKATTRPRTVGRTAKAASSVTRAQSAAASPGSRRPKVGDEIRLQLKVVAQLRELTFPPPPDLLEAARRPGPRRRSPIMKKPQPPLGRRPATGKAPTASTSLRDTRRPETAGAISRPLLASMLATRTTKYL</sequence>
<feature type="coiled-coil region" evidence="1">
    <location>
        <begin position="28"/>
        <end position="62"/>
    </location>
</feature>
<feature type="compositionally biased region" description="Polar residues" evidence="2">
    <location>
        <begin position="8"/>
        <end position="17"/>
    </location>
</feature>
<feature type="compositionally biased region" description="Polar residues" evidence="2">
    <location>
        <begin position="316"/>
        <end position="327"/>
    </location>
</feature>
<proteinExistence type="predicted"/>
<dbReference type="Proteomes" id="UP000789595">
    <property type="component" value="Unassembled WGS sequence"/>
</dbReference>
<protein>
    <submittedName>
        <fullName evidence="3">Uncharacterized protein</fullName>
    </submittedName>
</protein>
<comment type="caution">
    <text evidence="3">The sequence shown here is derived from an EMBL/GenBank/DDBJ whole genome shotgun (WGS) entry which is preliminary data.</text>
</comment>
<feature type="region of interest" description="Disordered" evidence="2">
    <location>
        <begin position="308"/>
        <end position="338"/>
    </location>
</feature>